<feature type="transmembrane region" description="Helical" evidence="1">
    <location>
        <begin position="32"/>
        <end position="51"/>
    </location>
</feature>
<evidence type="ECO:0000259" key="2">
    <source>
        <dbReference type="Pfam" id="PF00487"/>
    </source>
</evidence>
<keyword evidence="1" id="KW-0472">Membrane</keyword>
<dbReference type="Pfam" id="PF00487">
    <property type="entry name" value="FA_desaturase"/>
    <property type="match status" value="1"/>
</dbReference>
<accession>A0A7X3LQX7</accession>
<sequence length="303" mass="34518">MIARYIEWPTFVLILGCYAAWFWLALGGGQGLPAPLWVVATGLFTTLHWSLMHEAVHGHPTRIGFVNAALVAIPIGWIFPYGRFRDTHLAHHATGELTDPFDDPESWYLAGASWQGLCRPLKAVLAFNNTLAGRLTFGPAIATFRFVLSDIRLILKRDDRARQARRSWCFHLIALCLLALALSEGSGLPFWQFAAATYLGFSILLIRTFAEHQAAERAGERTVVIEDHGPLAWLFLFNNFHAAHHLRPGLAWYRLPSFYRRHRDDLLVRNGGYAFPTYLALLRRYFLRPKEPVPHPFARRYEG</sequence>
<evidence type="ECO:0000256" key="1">
    <source>
        <dbReference type="SAM" id="Phobius"/>
    </source>
</evidence>
<keyword evidence="1" id="KW-1133">Transmembrane helix</keyword>
<keyword evidence="1" id="KW-0812">Transmembrane</keyword>
<dbReference type="InterPro" id="IPR005804">
    <property type="entry name" value="FA_desaturase_dom"/>
</dbReference>
<dbReference type="AlphaFoldDB" id="A0A7X3LQX7"/>
<feature type="transmembrane region" description="Helical" evidence="1">
    <location>
        <begin position="7"/>
        <end position="26"/>
    </location>
</feature>
<feature type="transmembrane region" description="Helical" evidence="1">
    <location>
        <begin position="63"/>
        <end position="82"/>
    </location>
</feature>
<feature type="transmembrane region" description="Helical" evidence="1">
    <location>
        <begin position="135"/>
        <end position="155"/>
    </location>
</feature>
<keyword evidence="4" id="KW-1185">Reference proteome</keyword>
<feature type="domain" description="Fatty acid desaturase" evidence="2">
    <location>
        <begin position="34"/>
        <end position="267"/>
    </location>
</feature>
<dbReference type="RefSeq" id="WP_160773716.1">
    <property type="nucleotide sequence ID" value="NZ_WUMV01000001.1"/>
</dbReference>
<gene>
    <name evidence="3" type="ORF">GR183_00960</name>
</gene>
<evidence type="ECO:0000313" key="3">
    <source>
        <dbReference type="EMBL" id="MXN63460.1"/>
    </source>
</evidence>
<reference evidence="3 4" key="1">
    <citation type="submission" date="2019-12" db="EMBL/GenBank/DDBJ databases">
        <authorList>
            <person name="Li M."/>
        </authorList>
    </citation>
    <scope>NUCLEOTIDE SEQUENCE [LARGE SCALE GENOMIC DNA]</scope>
    <source>
        <strain evidence="3 4">GBMRC 2046</strain>
    </source>
</reference>
<dbReference type="GO" id="GO:0006629">
    <property type="term" value="P:lipid metabolic process"/>
    <property type="evidence" value="ECO:0007669"/>
    <property type="project" value="InterPro"/>
</dbReference>
<evidence type="ECO:0000313" key="4">
    <source>
        <dbReference type="Proteomes" id="UP000433101"/>
    </source>
</evidence>
<protein>
    <submittedName>
        <fullName evidence="3">Fatty acid desaturase</fullName>
    </submittedName>
</protein>
<comment type="caution">
    <text evidence="3">The sequence shown here is derived from an EMBL/GenBank/DDBJ whole genome shotgun (WGS) entry which is preliminary data.</text>
</comment>
<dbReference type="Proteomes" id="UP000433101">
    <property type="component" value="Unassembled WGS sequence"/>
</dbReference>
<feature type="transmembrane region" description="Helical" evidence="1">
    <location>
        <begin position="167"/>
        <end position="183"/>
    </location>
</feature>
<name>A0A7X3LQX7_9HYPH</name>
<organism evidence="3 4">
    <name type="scientific">Stappia sediminis</name>
    <dbReference type="NCBI Taxonomy" id="2692190"/>
    <lineage>
        <taxon>Bacteria</taxon>
        <taxon>Pseudomonadati</taxon>
        <taxon>Pseudomonadota</taxon>
        <taxon>Alphaproteobacteria</taxon>
        <taxon>Hyphomicrobiales</taxon>
        <taxon>Stappiaceae</taxon>
        <taxon>Stappia</taxon>
    </lineage>
</organism>
<proteinExistence type="predicted"/>
<dbReference type="EMBL" id="WUMV01000001">
    <property type="protein sequence ID" value="MXN63460.1"/>
    <property type="molecule type" value="Genomic_DNA"/>
</dbReference>